<evidence type="ECO:0000313" key="1">
    <source>
        <dbReference type="EMBL" id="CAF4808406.1"/>
    </source>
</evidence>
<feature type="non-terminal residue" evidence="1">
    <location>
        <position position="1"/>
    </location>
</feature>
<dbReference type="Proteomes" id="UP000681967">
    <property type="component" value="Unassembled WGS sequence"/>
</dbReference>
<organism evidence="1 2">
    <name type="scientific">Rotaria magnacalcarata</name>
    <dbReference type="NCBI Taxonomy" id="392030"/>
    <lineage>
        <taxon>Eukaryota</taxon>
        <taxon>Metazoa</taxon>
        <taxon>Spiralia</taxon>
        <taxon>Gnathifera</taxon>
        <taxon>Rotifera</taxon>
        <taxon>Eurotatoria</taxon>
        <taxon>Bdelloidea</taxon>
        <taxon>Philodinida</taxon>
        <taxon>Philodinidae</taxon>
        <taxon>Rotaria</taxon>
    </lineage>
</organism>
<sequence length="20" mass="2195">HKMIAVIQTTIEVTHIASDS</sequence>
<dbReference type="EMBL" id="CAJOBH010141666">
    <property type="protein sequence ID" value="CAF4808406.1"/>
    <property type="molecule type" value="Genomic_DNA"/>
</dbReference>
<accession>A0A8S3BDS3</accession>
<comment type="caution">
    <text evidence="1">The sequence shown here is derived from an EMBL/GenBank/DDBJ whole genome shotgun (WGS) entry which is preliminary data.</text>
</comment>
<reference evidence="1" key="1">
    <citation type="submission" date="2021-02" db="EMBL/GenBank/DDBJ databases">
        <authorList>
            <person name="Nowell W R."/>
        </authorList>
    </citation>
    <scope>NUCLEOTIDE SEQUENCE</scope>
</reference>
<dbReference type="AlphaFoldDB" id="A0A8S3BDS3"/>
<gene>
    <name evidence="1" type="ORF">BYL167_LOCUS48458</name>
</gene>
<evidence type="ECO:0000313" key="2">
    <source>
        <dbReference type="Proteomes" id="UP000681967"/>
    </source>
</evidence>
<proteinExistence type="predicted"/>
<name>A0A8S3BDS3_9BILA</name>
<protein>
    <submittedName>
        <fullName evidence="1">Uncharacterized protein</fullName>
    </submittedName>
</protein>